<evidence type="ECO:0000313" key="3">
    <source>
        <dbReference type="Proteomes" id="UP001432027"/>
    </source>
</evidence>
<comment type="caution">
    <text evidence="2">The sequence shown here is derived from an EMBL/GenBank/DDBJ whole genome shotgun (WGS) entry which is preliminary data.</text>
</comment>
<proteinExistence type="predicted"/>
<organism evidence="2 3">
    <name type="scientific">Pristionchus entomophagus</name>
    <dbReference type="NCBI Taxonomy" id="358040"/>
    <lineage>
        <taxon>Eukaryota</taxon>
        <taxon>Metazoa</taxon>
        <taxon>Ecdysozoa</taxon>
        <taxon>Nematoda</taxon>
        <taxon>Chromadorea</taxon>
        <taxon>Rhabditida</taxon>
        <taxon>Rhabditina</taxon>
        <taxon>Diplogasteromorpha</taxon>
        <taxon>Diplogasteroidea</taxon>
        <taxon>Neodiplogasteridae</taxon>
        <taxon>Pristionchus</taxon>
    </lineage>
</organism>
<evidence type="ECO:0000313" key="2">
    <source>
        <dbReference type="EMBL" id="GMS86073.1"/>
    </source>
</evidence>
<keyword evidence="3" id="KW-1185">Reference proteome</keyword>
<dbReference type="Proteomes" id="UP001432027">
    <property type="component" value="Unassembled WGS sequence"/>
</dbReference>
<name>A0AAV5SSF1_9BILA</name>
<accession>A0AAV5SSF1</accession>
<feature type="compositionally biased region" description="Basic and acidic residues" evidence="1">
    <location>
        <begin position="236"/>
        <end position="252"/>
    </location>
</feature>
<sequence>MFDPKDWEEPEEVILSNRLSPVPLILLSFPTLSTFSVGRMGDKENEDGDLSTARSTSEADDDFTILPNGLIVTRIVQIWPTRTREAQHGANSASCEIRMWMGEVRVDGARINEACFVKLRAICKARWRSFWTCRNSHSTIEPLGVRYIQFEFPEPAVDHLQLNLIAGEFEVKIVLERMPGTETFLWRDTADLRRILLARAAVLREKSKPDSSSDISSTSTGIETDMETAFSPTPSGEKEQGSGPEHSSREESALSNVTKHSRSGWIPSRRQWSDGTQSLRIVEPQPSVMLDREPEALAASISPALEESLRTALPSGEGSQRGALFAMVHSVVVECLQQGGVERAEDVWREIQRSYDTTPFVDTVLNRLEKSLEQAEIRTDNTCSSNDSLE</sequence>
<evidence type="ECO:0000256" key="1">
    <source>
        <dbReference type="SAM" id="MobiDB-lite"/>
    </source>
</evidence>
<dbReference type="EMBL" id="BTSX01000002">
    <property type="protein sequence ID" value="GMS86073.1"/>
    <property type="molecule type" value="Genomic_DNA"/>
</dbReference>
<feature type="region of interest" description="Disordered" evidence="1">
    <location>
        <begin position="208"/>
        <end position="270"/>
    </location>
</feature>
<reference evidence="2" key="1">
    <citation type="submission" date="2023-10" db="EMBL/GenBank/DDBJ databases">
        <title>Genome assembly of Pristionchus species.</title>
        <authorList>
            <person name="Yoshida K."/>
            <person name="Sommer R.J."/>
        </authorList>
    </citation>
    <scope>NUCLEOTIDE SEQUENCE</scope>
    <source>
        <strain evidence="2">RS0144</strain>
    </source>
</reference>
<dbReference type="AlphaFoldDB" id="A0AAV5SSF1"/>
<protein>
    <submittedName>
        <fullName evidence="2">Uncharacterized protein</fullName>
    </submittedName>
</protein>
<gene>
    <name evidence="2" type="ORF">PENTCL1PPCAC_8249</name>
</gene>